<dbReference type="PANTHER" id="PTHR30273:SF2">
    <property type="entry name" value="PROTEIN FECR"/>
    <property type="match status" value="1"/>
</dbReference>
<dbReference type="RefSeq" id="WP_097132752.1">
    <property type="nucleotide sequence ID" value="NZ_OCMT01000003.1"/>
</dbReference>
<dbReference type="InterPro" id="IPR032508">
    <property type="entry name" value="FecR_C"/>
</dbReference>
<keyword evidence="1" id="KW-1133">Transmembrane helix</keyword>
<dbReference type="InterPro" id="IPR012373">
    <property type="entry name" value="Ferrdict_sens_TM"/>
</dbReference>
<dbReference type="PANTHER" id="PTHR30273">
    <property type="entry name" value="PERIPLASMIC SIGNAL SENSOR AND SIGMA FACTOR ACTIVATOR FECR-RELATED"/>
    <property type="match status" value="1"/>
</dbReference>
<feature type="transmembrane region" description="Helical" evidence="1">
    <location>
        <begin position="71"/>
        <end position="91"/>
    </location>
</feature>
<evidence type="ECO:0000313" key="5">
    <source>
        <dbReference type="Proteomes" id="UP000219281"/>
    </source>
</evidence>
<evidence type="ECO:0000256" key="1">
    <source>
        <dbReference type="SAM" id="Phobius"/>
    </source>
</evidence>
<feature type="domain" description="FecR protein" evidence="2">
    <location>
        <begin position="107"/>
        <end position="198"/>
    </location>
</feature>
<keyword evidence="5" id="KW-1185">Reference proteome</keyword>
<dbReference type="Pfam" id="PF16344">
    <property type="entry name" value="FecR_C"/>
    <property type="match status" value="1"/>
</dbReference>
<dbReference type="Gene3D" id="2.60.120.1440">
    <property type="match status" value="1"/>
</dbReference>
<gene>
    <name evidence="4" type="ORF">SAMN06297358_2927</name>
</gene>
<dbReference type="Pfam" id="PF04773">
    <property type="entry name" value="FecR"/>
    <property type="match status" value="1"/>
</dbReference>
<evidence type="ECO:0000259" key="2">
    <source>
        <dbReference type="Pfam" id="PF04773"/>
    </source>
</evidence>
<protein>
    <submittedName>
        <fullName evidence="4">FecR family protein</fullName>
    </submittedName>
</protein>
<dbReference type="AlphaFoldDB" id="A0A286A8R0"/>
<dbReference type="OrthoDB" id="697544at2"/>
<keyword evidence="1" id="KW-0472">Membrane</keyword>
<name>A0A286A8R0_9SPHI</name>
<dbReference type="Gene3D" id="3.55.50.30">
    <property type="match status" value="1"/>
</dbReference>
<dbReference type="EMBL" id="OCMT01000003">
    <property type="protein sequence ID" value="SOD18294.1"/>
    <property type="molecule type" value="Genomic_DNA"/>
</dbReference>
<dbReference type="GO" id="GO:0016989">
    <property type="term" value="F:sigma factor antagonist activity"/>
    <property type="evidence" value="ECO:0007669"/>
    <property type="project" value="TreeGrafter"/>
</dbReference>
<evidence type="ECO:0000313" key="4">
    <source>
        <dbReference type="EMBL" id="SOD18294.1"/>
    </source>
</evidence>
<keyword evidence="1" id="KW-0812">Transmembrane</keyword>
<dbReference type="InterPro" id="IPR006860">
    <property type="entry name" value="FecR"/>
</dbReference>
<organism evidence="4 5">
    <name type="scientific">Pedobacter xixiisoli</name>
    <dbReference type="NCBI Taxonomy" id="1476464"/>
    <lineage>
        <taxon>Bacteria</taxon>
        <taxon>Pseudomonadati</taxon>
        <taxon>Bacteroidota</taxon>
        <taxon>Sphingobacteriia</taxon>
        <taxon>Sphingobacteriales</taxon>
        <taxon>Sphingobacteriaceae</taxon>
        <taxon>Pedobacter</taxon>
    </lineage>
</organism>
<dbReference type="PIRSF" id="PIRSF018266">
    <property type="entry name" value="FecR"/>
    <property type="match status" value="1"/>
</dbReference>
<sequence length="320" mass="36988">MKDNRILKILSRYLNHQSDSAEKVKVEAWYDHEFAKTELKIDDAKRAFLRDKMKREINREISDQKYTLKHMVLMVASVILVFLSFIFYFSVNPTIDTAKYITRKVDMGKNLIIQLNDSSLVTLNAGSEIRYPERFSKKDRRIYLISGEAFFEVKKDSKRPFIVEAGGIETKVLGTKFNVNYYSFYDKISVTVASGKVKVSKPDSLKSSGDLAVFLLPNQQAIFDKNSKLLTKREINANKIKGWMNGELYFDNEKLSHVVEVLKTRFKKDIIFDNHSIKEYRITLGFTNNDSFDGILFAIKKANNLKSLEKDGKVVLMLNQ</sequence>
<evidence type="ECO:0000259" key="3">
    <source>
        <dbReference type="Pfam" id="PF16344"/>
    </source>
</evidence>
<accession>A0A286A8R0</accession>
<dbReference type="Proteomes" id="UP000219281">
    <property type="component" value="Unassembled WGS sequence"/>
</dbReference>
<proteinExistence type="predicted"/>
<reference evidence="5" key="1">
    <citation type="submission" date="2017-09" db="EMBL/GenBank/DDBJ databases">
        <authorList>
            <person name="Varghese N."/>
            <person name="Submissions S."/>
        </authorList>
    </citation>
    <scope>NUCLEOTIDE SEQUENCE [LARGE SCALE GENOMIC DNA]</scope>
    <source>
        <strain evidence="5">CGMCC 1.12803</strain>
    </source>
</reference>
<feature type="domain" description="Protein FecR C-terminal" evidence="3">
    <location>
        <begin position="248"/>
        <end position="314"/>
    </location>
</feature>